<evidence type="ECO:0000313" key="1">
    <source>
        <dbReference type="EMBL" id="GAG02040.1"/>
    </source>
</evidence>
<dbReference type="AlphaFoldDB" id="X0U925"/>
<feature type="non-terminal residue" evidence="1">
    <location>
        <position position="39"/>
    </location>
</feature>
<name>X0U925_9ZZZZ</name>
<comment type="caution">
    <text evidence="1">The sequence shown here is derived from an EMBL/GenBank/DDBJ whole genome shotgun (WGS) entry which is preliminary data.</text>
</comment>
<gene>
    <name evidence="1" type="ORF">S01H1_41851</name>
</gene>
<organism evidence="1">
    <name type="scientific">marine sediment metagenome</name>
    <dbReference type="NCBI Taxonomy" id="412755"/>
    <lineage>
        <taxon>unclassified sequences</taxon>
        <taxon>metagenomes</taxon>
        <taxon>ecological metagenomes</taxon>
    </lineage>
</organism>
<proteinExistence type="predicted"/>
<reference evidence="1" key="1">
    <citation type="journal article" date="2014" name="Front. Microbiol.">
        <title>High frequency of phylogenetically diverse reductive dehalogenase-homologous genes in deep subseafloor sedimentary metagenomes.</title>
        <authorList>
            <person name="Kawai M."/>
            <person name="Futagami T."/>
            <person name="Toyoda A."/>
            <person name="Takaki Y."/>
            <person name="Nishi S."/>
            <person name="Hori S."/>
            <person name="Arai W."/>
            <person name="Tsubouchi T."/>
            <person name="Morono Y."/>
            <person name="Uchiyama I."/>
            <person name="Ito T."/>
            <person name="Fujiyama A."/>
            <person name="Inagaki F."/>
            <person name="Takami H."/>
        </authorList>
    </citation>
    <scope>NUCLEOTIDE SEQUENCE</scope>
    <source>
        <strain evidence="1">Expedition CK06-06</strain>
    </source>
</reference>
<sequence length="39" mass="4460">MIKGFRQIVSLTAISRVFGLVRDMAYSHFFGANQLLDAW</sequence>
<protein>
    <submittedName>
        <fullName evidence="1">Uncharacterized protein</fullName>
    </submittedName>
</protein>
<accession>X0U925</accession>
<dbReference type="EMBL" id="BARS01026567">
    <property type="protein sequence ID" value="GAG02040.1"/>
    <property type="molecule type" value="Genomic_DNA"/>
</dbReference>